<name>A0A075R9W8_BRELA</name>
<dbReference type="HOGENOM" id="CLU_3388411_0_0_9"/>
<dbReference type="AlphaFoldDB" id="A0A075R9W8"/>
<dbReference type="EMBL" id="CP007806">
    <property type="protein sequence ID" value="AIG26330.1"/>
    <property type="molecule type" value="Genomic_DNA"/>
</dbReference>
<proteinExistence type="predicted"/>
<gene>
    <name evidence="1" type="ORF">BRLA_c020090</name>
</gene>
<dbReference type="KEGG" id="blr:BRLA_c020090"/>
<dbReference type="Proteomes" id="UP000005850">
    <property type="component" value="Chromosome"/>
</dbReference>
<accession>A0A075R9W8</accession>
<organism evidence="1 2">
    <name type="scientific">Brevibacillus laterosporus LMG 15441</name>
    <dbReference type="NCBI Taxonomy" id="1042163"/>
    <lineage>
        <taxon>Bacteria</taxon>
        <taxon>Bacillati</taxon>
        <taxon>Bacillota</taxon>
        <taxon>Bacilli</taxon>
        <taxon>Bacillales</taxon>
        <taxon>Paenibacillaceae</taxon>
        <taxon>Brevibacillus</taxon>
    </lineage>
</organism>
<sequence>MLRIFDARYKYIEILVLIKKKGDIHRLSYLDF</sequence>
<reference evidence="1 2" key="1">
    <citation type="journal article" date="2011" name="J. Bacteriol.">
        <title>Genome sequence of Brevibacillus laterosporus LMG 15441, a pathogen of invertebrates.</title>
        <authorList>
            <person name="Djukic M."/>
            <person name="Poehlein A."/>
            <person name="Thurmer A."/>
            <person name="Daniel R."/>
        </authorList>
    </citation>
    <scope>NUCLEOTIDE SEQUENCE [LARGE SCALE GENOMIC DNA]</scope>
    <source>
        <strain evidence="1 2">LMG 15441</strain>
    </source>
</reference>
<evidence type="ECO:0000313" key="2">
    <source>
        <dbReference type="Proteomes" id="UP000005850"/>
    </source>
</evidence>
<evidence type="ECO:0000313" key="1">
    <source>
        <dbReference type="EMBL" id="AIG26330.1"/>
    </source>
</evidence>
<protein>
    <submittedName>
        <fullName evidence="1">Uncharacterized protein</fullName>
    </submittedName>
</protein>
<keyword evidence="2" id="KW-1185">Reference proteome</keyword>